<dbReference type="PANTHER" id="PTHR47506:SF1">
    <property type="entry name" value="HTH-TYPE TRANSCRIPTIONAL REGULATOR YJDC"/>
    <property type="match status" value="1"/>
</dbReference>
<dbReference type="Pfam" id="PF00440">
    <property type="entry name" value="TetR_N"/>
    <property type="match status" value="1"/>
</dbReference>
<sequence length="181" mass="20821">MGRLKAFNREDVLDSAIQLFWKKGYADTSLSDLEKATGVNKSGLYSEFKDKDDIFLESLRRYHDNNPLYALLKATPHGWQNIENYFKDKLHCKGQKGCFMAYTAREYAIIPTKVKQLLEKNSAEVQEMIFKNIQAEKVKNPELLTNLLLNFATGMSLKACTQKPDDLEKEMLAFIDILKKS</sequence>
<dbReference type="SUPFAM" id="SSF46689">
    <property type="entry name" value="Homeodomain-like"/>
    <property type="match status" value="1"/>
</dbReference>
<organism evidence="4 5">
    <name type="scientific">Bacteriovorax stolpii</name>
    <name type="common">Bdellovibrio stolpii</name>
    <dbReference type="NCBI Taxonomy" id="960"/>
    <lineage>
        <taxon>Bacteria</taxon>
        <taxon>Pseudomonadati</taxon>
        <taxon>Bdellovibrionota</taxon>
        <taxon>Bacteriovoracia</taxon>
        <taxon>Bacteriovoracales</taxon>
        <taxon>Bacteriovoracaceae</taxon>
        <taxon>Bacteriovorax</taxon>
    </lineage>
</organism>
<evidence type="ECO:0000256" key="2">
    <source>
        <dbReference type="ARBA" id="ARBA00023125"/>
    </source>
</evidence>
<dbReference type="Gene3D" id="1.10.357.10">
    <property type="entry name" value="Tetracycline Repressor, domain 2"/>
    <property type="match status" value="1"/>
</dbReference>
<dbReference type="AlphaFoldDB" id="A0A2K9NPE5"/>
<evidence type="ECO:0000313" key="5">
    <source>
        <dbReference type="Proteomes" id="UP000235584"/>
    </source>
</evidence>
<dbReference type="InterPro" id="IPR009057">
    <property type="entry name" value="Homeodomain-like_sf"/>
</dbReference>
<dbReference type="EMBL" id="CP025704">
    <property type="protein sequence ID" value="AUN97377.1"/>
    <property type="molecule type" value="Genomic_DNA"/>
</dbReference>
<evidence type="ECO:0000256" key="1">
    <source>
        <dbReference type="ARBA" id="ARBA00023015"/>
    </source>
</evidence>
<dbReference type="PRINTS" id="PR00455">
    <property type="entry name" value="HTHTETR"/>
</dbReference>
<keyword evidence="5" id="KW-1185">Reference proteome</keyword>
<dbReference type="RefSeq" id="WP_102242672.1">
    <property type="nucleotide sequence ID" value="NZ_CP025704.1"/>
</dbReference>
<dbReference type="PANTHER" id="PTHR47506">
    <property type="entry name" value="TRANSCRIPTIONAL REGULATORY PROTEIN"/>
    <property type="match status" value="1"/>
</dbReference>
<protein>
    <submittedName>
        <fullName evidence="4">TetR/AcrR family transcriptional regulator</fullName>
    </submittedName>
</protein>
<reference evidence="4 5" key="1">
    <citation type="submission" date="2018-01" db="EMBL/GenBank/DDBJ databases">
        <title>Complete genome sequence of Bacteriovorax stolpii DSM12778.</title>
        <authorList>
            <person name="Tang B."/>
            <person name="Chang J."/>
        </authorList>
    </citation>
    <scope>NUCLEOTIDE SEQUENCE [LARGE SCALE GENOMIC DNA]</scope>
    <source>
        <strain evidence="4 5">DSM 12778</strain>
    </source>
</reference>
<evidence type="ECO:0000313" key="4">
    <source>
        <dbReference type="EMBL" id="AUN97377.1"/>
    </source>
</evidence>
<proteinExistence type="predicted"/>
<dbReference type="KEGG" id="bsto:C0V70_04475"/>
<keyword evidence="2" id="KW-0238">DNA-binding</keyword>
<keyword evidence="1" id="KW-0805">Transcription regulation</keyword>
<dbReference type="PROSITE" id="PS50977">
    <property type="entry name" value="HTH_TETR_2"/>
    <property type="match status" value="1"/>
</dbReference>
<keyword evidence="3" id="KW-0804">Transcription</keyword>
<name>A0A2K9NPE5_BACTC</name>
<evidence type="ECO:0000256" key="3">
    <source>
        <dbReference type="ARBA" id="ARBA00023163"/>
    </source>
</evidence>
<dbReference type="Proteomes" id="UP000235584">
    <property type="component" value="Chromosome"/>
</dbReference>
<dbReference type="GO" id="GO:0003677">
    <property type="term" value="F:DNA binding"/>
    <property type="evidence" value="ECO:0007669"/>
    <property type="project" value="UniProtKB-UniRule"/>
</dbReference>
<accession>A0A2K9NPE5</accession>
<gene>
    <name evidence="4" type="ORF">C0V70_04475</name>
</gene>
<dbReference type="OrthoDB" id="9779746at2"/>
<dbReference type="InterPro" id="IPR001647">
    <property type="entry name" value="HTH_TetR"/>
</dbReference>